<sequence>MPSLTRRSALIGALLAAPALASVPLRAETATAVSDPGARLADLERRHGGRLGVTILDVATGARTGWRQDERFLACSTFKALLAAHVLRRVDAGQETLDRRIPVGKADLVPWSPVAETFVGTPGMTVAQLCDAAVTMSDNAAANLLHAASGGPAALTAFVRGLGDAVSRFDRTEPALNEHDHAGDERDTVAPASMAATLHALLFEEALSRRSRDLLRGWLVTNRTGDARLRAGFPATWLVGDKTGTNGSGTAADVAAVWPNTRPPLVVTAYYEVRGASADARNAVLAEVGRIAATM</sequence>
<feature type="domain" description="Beta-lactamase class A catalytic" evidence="6">
    <location>
        <begin position="52"/>
        <end position="269"/>
    </location>
</feature>
<dbReference type="OrthoDB" id="9784149at2"/>
<proteinExistence type="inferred from homology"/>
<evidence type="ECO:0000259" key="6">
    <source>
        <dbReference type="Pfam" id="PF13354"/>
    </source>
</evidence>
<dbReference type="PANTHER" id="PTHR35333:SF3">
    <property type="entry name" value="BETA-LACTAMASE-TYPE TRANSPEPTIDASE FOLD CONTAINING PROTEIN"/>
    <property type="match status" value="1"/>
</dbReference>
<dbReference type="GO" id="GO:0046677">
    <property type="term" value="P:response to antibiotic"/>
    <property type="evidence" value="ECO:0007669"/>
    <property type="project" value="InterPro"/>
</dbReference>
<evidence type="ECO:0000256" key="4">
    <source>
        <dbReference type="ARBA" id="ARBA00030171"/>
    </source>
</evidence>
<evidence type="ECO:0000313" key="7">
    <source>
        <dbReference type="EMBL" id="SOD92433.1"/>
    </source>
</evidence>
<dbReference type="PRINTS" id="PR00118">
    <property type="entry name" value="BLACTAMASEA"/>
</dbReference>
<evidence type="ECO:0000256" key="2">
    <source>
        <dbReference type="ARBA" id="ARBA00009009"/>
    </source>
</evidence>
<feature type="chain" id="PRO_5012289966" description="beta-lactamase" evidence="5">
    <location>
        <begin position="22"/>
        <end position="295"/>
    </location>
</feature>
<gene>
    <name evidence="7" type="ORF">SAMN05421508_102431</name>
</gene>
<dbReference type="NCBIfam" id="NF033103">
    <property type="entry name" value="bla_class_A"/>
    <property type="match status" value="1"/>
</dbReference>
<evidence type="ECO:0000256" key="1">
    <source>
        <dbReference type="ARBA" id="ARBA00001526"/>
    </source>
</evidence>
<keyword evidence="8" id="KW-1185">Reference proteome</keyword>
<dbReference type="GO" id="GO:0030655">
    <property type="term" value="P:beta-lactam antibiotic catabolic process"/>
    <property type="evidence" value="ECO:0007669"/>
    <property type="project" value="InterPro"/>
</dbReference>
<dbReference type="Proteomes" id="UP000219621">
    <property type="component" value="Unassembled WGS sequence"/>
</dbReference>
<dbReference type="InterPro" id="IPR045155">
    <property type="entry name" value="Beta-lactam_cat"/>
</dbReference>
<reference evidence="7 8" key="1">
    <citation type="submission" date="2017-09" db="EMBL/GenBank/DDBJ databases">
        <authorList>
            <person name="Ehlers B."/>
            <person name="Leendertz F.H."/>
        </authorList>
    </citation>
    <scope>NUCLEOTIDE SEQUENCE [LARGE SCALE GENOMIC DNA]</scope>
    <source>
        <strain evidence="7 8">USBA 140</strain>
    </source>
</reference>
<comment type="similarity">
    <text evidence="2">Belongs to the class-A beta-lactamase family.</text>
</comment>
<dbReference type="InterPro" id="IPR012338">
    <property type="entry name" value="Beta-lactam/transpept-like"/>
</dbReference>
<dbReference type="InterPro" id="IPR000871">
    <property type="entry name" value="Beta-lactam_class-A"/>
</dbReference>
<keyword evidence="5" id="KW-0732">Signal</keyword>
<dbReference type="GO" id="GO:0008800">
    <property type="term" value="F:beta-lactamase activity"/>
    <property type="evidence" value="ECO:0007669"/>
    <property type="project" value="UniProtKB-EC"/>
</dbReference>
<dbReference type="AlphaFoldDB" id="A0A286GA81"/>
<feature type="signal peptide" evidence="5">
    <location>
        <begin position="1"/>
        <end position="21"/>
    </location>
</feature>
<dbReference type="EMBL" id="OCNJ01000002">
    <property type="protein sequence ID" value="SOD92433.1"/>
    <property type="molecule type" value="Genomic_DNA"/>
</dbReference>
<dbReference type="EC" id="3.5.2.6" evidence="3"/>
<organism evidence="7 8">
    <name type="scientific">Caenispirillum bisanense</name>
    <dbReference type="NCBI Taxonomy" id="414052"/>
    <lineage>
        <taxon>Bacteria</taxon>
        <taxon>Pseudomonadati</taxon>
        <taxon>Pseudomonadota</taxon>
        <taxon>Alphaproteobacteria</taxon>
        <taxon>Rhodospirillales</taxon>
        <taxon>Novispirillaceae</taxon>
        <taxon>Caenispirillum</taxon>
    </lineage>
</organism>
<dbReference type="PROSITE" id="PS51318">
    <property type="entry name" value="TAT"/>
    <property type="match status" value="1"/>
</dbReference>
<evidence type="ECO:0000313" key="8">
    <source>
        <dbReference type="Proteomes" id="UP000219621"/>
    </source>
</evidence>
<dbReference type="PANTHER" id="PTHR35333">
    <property type="entry name" value="BETA-LACTAMASE"/>
    <property type="match status" value="1"/>
</dbReference>
<dbReference type="Pfam" id="PF13354">
    <property type="entry name" value="Beta-lactamase2"/>
    <property type="match status" value="1"/>
</dbReference>
<protein>
    <recommendedName>
        <fullName evidence="3">beta-lactamase</fullName>
        <ecNumber evidence="3">3.5.2.6</ecNumber>
    </recommendedName>
    <alternativeName>
        <fullName evidence="4">Penicillinase</fullName>
    </alternativeName>
</protein>
<evidence type="ECO:0000256" key="3">
    <source>
        <dbReference type="ARBA" id="ARBA00012865"/>
    </source>
</evidence>
<accession>A0A286GA81</accession>
<dbReference type="Gene3D" id="3.40.710.10">
    <property type="entry name" value="DD-peptidase/beta-lactamase superfamily"/>
    <property type="match status" value="1"/>
</dbReference>
<dbReference type="InterPro" id="IPR006311">
    <property type="entry name" value="TAT_signal"/>
</dbReference>
<dbReference type="SUPFAM" id="SSF56601">
    <property type="entry name" value="beta-lactamase/transpeptidase-like"/>
    <property type="match status" value="1"/>
</dbReference>
<dbReference type="RefSeq" id="WP_097278177.1">
    <property type="nucleotide sequence ID" value="NZ_OCNJ01000002.1"/>
</dbReference>
<name>A0A286GA81_9PROT</name>
<comment type="catalytic activity">
    <reaction evidence="1">
        <text>a beta-lactam + H2O = a substituted beta-amino acid</text>
        <dbReference type="Rhea" id="RHEA:20401"/>
        <dbReference type="ChEBI" id="CHEBI:15377"/>
        <dbReference type="ChEBI" id="CHEBI:35627"/>
        <dbReference type="ChEBI" id="CHEBI:140347"/>
        <dbReference type="EC" id="3.5.2.6"/>
    </reaction>
</comment>
<evidence type="ECO:0000256" key="5">
    <source>
        <dbReference type="SAM" id="SignalP"/>
    </source>
</evidence>